<reference evidence="2 3" key="1">
    <citation type="submission" date="2012-12" db="EMBL/GenBank/DDBJ databases">
        <title>Whole genome shotgun sequence of Gordonia hirsuta NBRC 16056.</title>
        <authorList>
            <person name="Isaki-Nakamura S."/>
            <person name="Hosoyama A."/>
            <person name="Tsuchikane K."/>
            <person name="Katsumata H."/>
            <person name="Baba S."/>
            <person name="Yamazaki S."/>
            <person name="Fujita N."/>
        </authorList>
    </citation>
    <scope>NUCLEOTIDE SEQUENCE [LARGE SCALE GENOMIC DNA]</scope>
    <source>
        <strain evidence="2 3">NBRC 16056</strain>
    </source>
</reference>
<dbReference type="InterPro" id="IPR036866">
    <property type="entry name" value="RibonucZ/Hydroxyglut_hydro"/>
</dbReference>
<dbReference type="Gene3D" id="3.60.15.10">
    <property type="entry name" value="Ribonuclease Z/Hydroxyacylglutathione hydrolase-like"/>
    <property type="match status" value="1"/>
</dbReference>
<evidence type="ECO:0000313" key="3">
    <source>
        <dbReference type="Proteomes" id="UP000053405"/>
    </source>
</evidence>
<organism evidence="2 3">
    <name type="scientific">Gordonia hirsuta DSM 44140 = NBRC 16056</name>
    <dbReference type="NCBI Taxonomy" id="1121927"/>
    <lineage>
        <taxon>Bacteria</taxon>
        <taxon>Bacillati</taxon>
        <taxon>Actinomycetota</taxon>
        <taxon>Actinomycetes</taxon>
        <taxon>Mycobacteriales</taxon>
        <taxon>Gordoniaceae</taxon>
        <taxon>Gordonia</taxon>
    </lineage>
</organism>
<feature type="domain" description="Metallo-beta-lactamase" evidence="1">
    <location>
        <begin position="7"/>
        <end position="183"/>
    </location>
</feature>
<dbReference type="Proteomes" id="UP000053405">
    <property type="component" value="Unassembled WGS sequence"/>
</dbReference>
<keyword evidence="3" id="KW-1185">Reference proteome</keyword>
<gene>
    <name evidence="2" type="ORF">GOHSU_04_02050</name>
</gene>
<proteinExistence type="predicted"/>
<dbReference type="eggNOG" id="COG2220">
    <property type="taxonomic scope" value="Bacteria"/>
</dbReference>
<dbReference type="STRING" id="1121927.GOHSU_04_02050"/>
<dbReference type="Pfam" id="PF13483">
    <property type="entry name" value="Lactamase_B_3"/>
    <property type="match status" value="1"/>
</dbReference>
<dbReference type="InterPro" id="IPR050114">
    <property type="entry name" value="UPF0173_UPF0282_UlaG_hydrolase"/>
</dbReference>
<dbReference type="RefSeq" id="WP_005936338.1">
    <property type="nucleotide sequence ID" value="NZ_ATVK01000041.1"/>
</dbReference>
<dbReference type="EMBL" id="BANT01000004">
    <property type="protein sequence ID" value="GAC56335.1"/>
    <property type="molecule type" value="Genomic_DNA"/>
</dbReference>
<comment type="caution">
    <text evidence="2">The sequence shown here is derived from an EMBL/GenBank/DDBJ whole genome shotgun (WGS) entry which is preliminary data.</text>
</comment>
<dbReference type="InterPro" id="IPR001279">
    <property type="entry name" value="Metallo-B-lactamas"/>
</dbReference>
<dbReference type="OrthoDB" id="3190691at2"/>
<name>L7L5C2_9ACTN</name>
<protein>
    <recommendedName>
        <fullName evidence="1">Metallo-beta-lactamase domain-containing protein</fullName>
    </recommendedName>
</protein>
<sequence length="220" mass="23116">MKITSFGHSCLLVELAGARILFDPGTLAAGFEDLTGLDAILITHQHADHADPARLPGLIAANPEAVRYADPQTAQLFNDDPDGPGQWSVLAPGGTVALGAVTVRGTGGRHAVIHPSLPVVDNTVYILDAPDRPGAFMHPGDSLYIAFEPIDVLALPAAAPWLKLSEAVDYLRGASPRTAVPIHQGVLSAAGRTIHNARLAEMAPDGTEFTVLEPGESREF</sequence>
<dbReference type="SMART" id="SM00849">
    <property type="entry name" value="Lactamase_B"/>
    <property type="match status" value="1"/>
</dbReference>
<dbReference type="SUPFAM" id="SSF56281">
    <property type="entry name" value="Metallo-hydrolase/oxidoreductase"/>
    <property type="match status" value="1"/>
</dbReference>
<dbReference type="PANTHER" id="PTHR43546">
    <property type="entry name" value="UPF0173 METAL-DEPENDENT HYDROLASE MJ1163-RELATED"/>
    <property type="match status" value="1"/>
</dbReference>
<evidence type="ECO:0000313" key="2">
    <source>
        <dbReference type="EMBL" id="GAC56335.1"/>
    </source>
</evidence>
<dbReference type="AlphaFoldDB" id="L7L5C2"/>
<accession>L7L5C2</accession>
<evidence type="ECO:0000259" key="1">
    <source>
        <dbReference type="SMART" id="SM00849"/>
    </source>
</evidence>
<dbReference type="PANTHER" id="PTHR43546:SF3">
    <property type="entry name" value="UPF0173 METAL-DEPENDENT HYDROLASE MJ1163"/>
    <property type="match status" value="1"/>
</dbReference>